<dbReference type="Proteomes" id="UP001597453">
    <property type="component" value="Unassembled WGS sequence"/>
</dbReference>
<accession>A0ABW5RGZ4</accession>
<dbReference type="InterPro" id="IPR002121">
    <property type="entry name" value="HRDC_dom"/>
</dbReference>
<comment type="caution">
    <text evidence="3">The sequence shown here is derived from an EMBL/GenBank/DDBJ whole genome shotgun (WGS) entry which is preliminary data.</text>
</comment>
<proteinExistence type="predicted"/>
<dbReference type="SMART" id="SM00474">
    <property type="entry name" value="35EXOc"/>
    <property type="match status" value="1"/>
</dbReference>
<dbReference type="Pfam" id="PF18305">
    <property type="entry name" value="DNA_pol_A_exoN"/>
    <property type="match status" value="1"/>
</dbReference>
<dbReference type="RefSeq" id="WP_083524400.1">
    <property type="nucleotide sequence ID" value="NZ_JBHUNF010000001.1"/>
</dbReference>
<dbReference type="Gene3D" id="3.30.420.10">
    <property type="entry name" value="Ribonuclease H-like superfamily/Ribonuclease H"/>
    <property type="match status" value="1"/>
</dbReference>
<dbReference type="InterPro" id="IPR036397">
    <property type="entry name" value="RNaseH_sf"/>
</dbReference>
<dbReference type="Pfam" id="PF00570">
    <property type="entry name" value="HRDC"/>
    <property type="match status" value="1"/>
</dbReference>
<reference evidence="4" key="1">
    <citation type="journal article" date="2019" name="Int. J. Syst. Evol. Microbiol.">
        <title>The Global Catalogue of Microorganisms (GCM) 10K type strain sequencing project: providing services to taxonomists for standard genome sequencing and annotation.</title>
        <authorList>
            <consortium name="The Broad Institute Genomics Platform"/>
            <consortium name="The Broad Institute Genome Sequencing Center for Infectious Disease"/>
            <person name="Wu L."/>
            <person name="Ma J."/>
        </authorList>
    </citation>
    <scope>NUCLEOTIDE SEQUENCE [LARGE SCALE GENOMIC DNA]</scope>
    <source>
        <strain evidence="4">TISTR 1511</strain>
    </source>
</reference>
<evidence type="ECO:0000256" key="1">
    <source>
        <dbReference type="SAM" id="MobiDB-lite"/>
    </source>
</evidence>
<dbReference type="Pfam" id="PF01612">
    <property type="entry name" value="DNA_pol_A_exo1"/>
    <property type="match status" value="1"/>
</dbReference>
<organism evidence="3 4">
    <name type="scientific">Gulosibacter bifidus</name>
    <dbReference type="NCBI Taxonomy" id="272239"/>
    <lineage>
        <taxon>Bacteria</taxon>
        <taxon>Bacillati</taxon>
        <taxon>Actinomycetota</taxon>
        <taxon>Actinomycetes</taxon>
        <taxon>Micrococcales</taxon>
        <taxon>Microbacteriaceae</taxon>
        <taxon>Gulosibacter</taxon>
    </lineage>
</organism>
<gene>
    <name evidence="3" type="ORF">ACFSUQ_00595</name>
</gene>
<dbReference type="PANTHER" id="PTHR47649:SF1">
    <property type="entry name" value="RIBONUCLEASE D"/>
    <property type="match status" value="1"/>
</dbReference>
<sequence length="398" mass="44128">MASVDQQRAQRGDLRVIDTRAELDAAVTKLADGHGPVAIDTERASSFRYSDRAYLVQMYRRGSGTFLIDPLPFGDLRDVAAAIDSAQWILHAATQDLPSMRELGLDPTDMFDTELAARLLGKERVGLGAVVNELLGIELAKAHSADDWSTRPLPDSWLAYAALDVELLVDVRDKLAEELTAAGKADWARAEFADVLARDLAPRTAEERWRRMSGIQQLRSPKQLAIARSLWFARDAFARELDVAPGRLIPDRSLTAAARVVPRSRGQLASLDKFTGKASRSELDRWWEAIKSGMVDQNPPTRTPSDPSTPPHVRNWERKRPEAHQRLQLAKPAVADRAEQLHLPTENLLTPAYLRQVAWQGTASTPEEVARELQALGARQWQIDIAAPVIAAAFVEAH</sequence>
<dbReference type="PANTHER" id="PTHR47649">
    <property type="entry name" value="RIBONUCLEASE D"/>
    <property type="match status" value="1"/>
</dbReference>
<dbReference type="SUPFAM" id="SSF47819">
    <property type="entry name" value="HRDC-like"/>
    <property type="match status" value="1"/>
</dbReference>
<dbReference type="SUPFAM" id="SSF53098">
    <property type="entry name" value="Ribonuclease H-like"/>
    <property type="match status" value="1"/>
</dbReference>
<protein>
    <submittedName>
        <fullName evidence="3">Ribonuclease D</fullName>
    </submittedName>
</protein>
<dbReference type="InterPro" id="IPR010997">
    <property type="entry name" value="HRDC-like_sf"/>
</dbReference>
<keyword evidence="4" id="KW-1185">Reference proteome</keyword>
<evidence type="ECO:0000313" key="3">
    <source>
        <dbReference type="EMBL" id="MFD2673809.1"/>
    </source>
</evidence>
<dbReference type="InterPro" id="IPR002562">
    <property type="entry name" value="3'-5'_exonuclease_dom"/>
</dbReference>
<dbReference type="CDD" id="cd06142">
    <property type="entry name" value="RNaseD_exo"/>
    <property type="match status" value="1"/>
</dbReference>
<feature type="domain" description="HRDC" evidence="2">
    <location>
        <begin position="220"/>
        <end position="300"/>
    </location>
</feature>
<dbReference type="InterPro" id="IPR012337">
    <property type="entry name" value="RNaseH-like_sf"/>
</dbReference>
<dbReference type="PROSITE" id="PS50967">
    <property type="entry name" value="HRDC"/>
    <property type="match status" value="1"/>
</dbReference>
<evidence type="ECO:0000313" key="4">
    <source>
        <dbReference type="Proteomes" id="UP001597453"/>
    </source>
</evidence>
<dbReference type="InterPro" id="IPR044876">
    <property type="entry name" value="HRDC_dom_sf"/>
</dbReference>
<dbReference type="InterPro" id="IPR041605">
    <property type="entry name" value="Exo_C"/>
</dbReference>
<evidence type="ECO:0000259" key="2">
    <source>
        <dbReference type="PROSITE" id="PS50967"/>
    </source>
</evidence>
<dbReference type="InterPro" id="IPR051086">
    <property type="entry name" value="RNase_D-like"/>
</dbReference>
<dbReference type="Gene3D" id="1.10.150.80">
    <property type="entry name" value="HRDC domain"/>
    <property type="match status" value="2"/>
</dbReference>
<dbReference type="EMBL" id="JBHUNF010000001">
    <property type="protein sequence ID" value="MFD2673809.1"/>
    <property type="molecule type" value="Genomic_DNA"/>
</dbReference>
<name>A0ABW5RGZ4_9MICO</name>
<feature type="region of interest" description="Disordered" evidence="1">
    <location>
        <begin position="294"/>
        <end position="313"/>
    </location>
</feature>